<keyword evidence="2 5" id="KW-0812">Transmembrane</keyword>
<feature type="transmembrane region" description="Helical" evidence="5">
    <location>
        <begin position="143"/>
        <end position="163"/>
    </location>
</feature>
<protein>
    <recommendedName>
        <fullName evidence="5">Probable membrane transporter protein</fullName>
    </recommendedName>
</protein>
<keyword evidence="4 5" id="KW-0472">Membrane</keyword>
<organism evidence="6 7">
    <name type="scientific">Meridianimarinicoccus roseus</name>
    <dbReference type="NCBI Taxonomy" id="2072018"/>
    <lineage>
        <taxon>Bacteria</taxon>
        <taxon>Pseudomonadati</taxon>
        <taxon>Pseudomonadota</taxon>
        <taxon>Alphaproteobacteria</taxon>
        <taxon>Rhodobacterales</taxon>
        <taxon>Paracoccaceae</taxon>
        <taxon>Meridianimarinicoccus</taxon>
    </lineage>
</organism>
<feature type="transmembrane region" description="Helical" evidence="5">
    <location>
        <begin position="103"/>
        <end position="122"/>
    </location>
</feature>
<comment type="caution">
    <text evidence="6">The sequence shown here is derived from an EMBL/GenBank/DDBJ whole genome shotgun (WGS) entry which is preliminary data.</text>
</comment>
<evidence type="ECO:0000256" key="3">
    <source>
        <dbReference type="ARBA" id="ARBA00022989"/>
    </source>
</evidence>
<evidence type="ECO:0000256" key="5">
    <source>
        <dbReference type="RuleBase" id="RU363041"/>
    </source>
</evidence>
<feature type="transmembrane region" description="Helical" evidence="5">
    <location>
        <begin position="44"/>
        <end position="65"/>
    </location>
</feature>
<dbReference type="AlphaFoldDB" id="A0A2V2LH45"/>
<dbReference type="OrthoDB" id="457670at2"/>
<keyword evidence="5" id="KW-1003">Cell membrane</keyword>
<dbReference type="PANTHER" id="PTHR43483">
    <property type="entry name" value="MEMBRANE TRANSPORTER PROTEIN HI_0806-RELATED"/>
    <property type="match status" value="1"/>
</dbReference>
<feature type="transmembrane region" description="Helical" evidence="5">
    <location>
        <begin position="175"/>
        <end position="196"/>
    </location>
</feature>
<dbReference type="PANTHER" id="PTHR43483:SF3">
    <property type="entry name" value="MEMBRANE TRANSPORTER PROTEIN HI_0806-RELATED"/>
    <property type="match status" value="1"/>
</dbReference>
<keyword evidence="7" id="KW-1185">Reference proteome</keyword>
<dbReference type="Pfam" id="PF01925">
    <property type="entry name" value="TauE"/>
    <property type="match status" value="1"/>
</dbReference>
<proteinExistence type="inferred from homology"/>
<evidence type="ECO:0000256" key="2">
    <source>
        <dbReference type="ARBA" id="ARBA00022692"/>
    </source>
</evidence>
<dbReference type="GO" id="GO:0005886">
    <property type="term" value="C:plasma membrane"/>
    <property type="evidence" value="ECO:0007669"/>
    <property type="project" value="UniProtKB-SubCell"/>
</dbReference>
<evidence type="ECO:0000313" key="6">
    <source>
        <dbReference type="EMBL" id="PWR01213.1"/>
    </source>
</evidence>
<accession>A0A2V2LH45</accession>
<gene>
    <name evidence="6" type="ORF">DKT77_18490</name>
</gene>
<sequence>MAGALLVAGAMIGILAGLFGVGGGAISVPVFYEVFRLSNVPLDVAMPLAVGTSLAIIVPTSVVSARAHARRGTVDMALLRTWAVPVLVGVLTGSAIARYADPALFQIVFVAVATTNAVKMLVGGNWRLRDTMPGRAVTAASGALIGLLSALMGIGGGAISNLFLTLHGRSMREAVSTSAGVGVLIAVPGALGYMAAGWGKPGLPFDAIGYVSFLTLAVTLPTTLLTTRFGASLAHSLPKEVLTRLFGLFLLCVSARFIVALF</sequence>
<feature type="transmembrane region" description="Helical" evidence="5">
    <location>
        <begin position="208"/>
        <end position="229"/>
    </location>
</feature>
<evidence type="ECO:0000313" key="7">
    <source>
        <dbReference type="Proteomes" id="UP000245680"/>
    </source>
</evidence>
<name>A0A2V2LH45_9RHOB</name>
<comment type="similarity">
    <text evidence="5">Belongs to the 4-toluene sulfonate uptake permease (TSUP) (TC 2.A.102) family.</text>
</comment>
<evidence type="ECO:0000256" key="4">
    <source>
        <dbReference type="ARBA" id="ARBA00023136"/>
    </source>
</evidence>
<dbReference type="EMBL" id="QGKU01000060">
    <property type="protein sequence ID" value="PWR01213.1"/>
    <property type="molecule type" value="Genomic_DNA"/>
</dbReference>
<feature type="transmembrane region" description="Helical" evidence="5">
    <location>
        <begin position="241"/>
        <end position="261"/>
    </location>
</feature>
<reference evidence="6 7" key="1">
    <citation type="submission" date="2018-05" db="EMBL/GenBank/DDBJ databases">
        <title>Rhodobacteraceae gen. nov., sp. nov. isolated from sea water.</title>
        <authorList>
            <person name="Ren Y."/>
        </authorList>
    </citation>
    <scope>NUCLEOTIDE SEQUENCE [LARGE SCALE GENOMIC DNA]</scope>
    <source>
        <strain evidence="6 7">TG-679</strain>
    </source>
</reference>
<dbReference type="InterPro" id="IPR002781">
    <property type="entry name" value="TM_pro_TauE-like"/>
</dbReference>
<keyword evidence="3 5" id="KW-1133">Transmembrane helix</keyword>
<dbReference type="Proteomes" id="UP000245680">
    <property type="component" value="Unassembled WGS sequence"/>
</dbReference>
<comment type="subcellular location">
    <subcellularLocation>
        <location evidence="5">Cell membrane</location>
        <topology evidence="5">Multi-pass membrane protein</topology>
    </subcellularLocation>
    <subcellularLocation>
        <location evidence="1">Membrane</location>
        <topology evidence="1">Multi-pass membrane protein</topology>
    </subcellularLocation>
</comment>
<evidence type="ECO:0000256" key="1">
    <source>
        <dbReference type="ARBA" id="ARBA00004141"/>
    </source>
</evidence>
<feature type="transmembrane region" description="Helical" evidence="5">
    <location>
        <begin position="77"/>
        <end position="97"/>
    </location>
</feature>